<keyword evidence="4" id="KW-1185">Reference proteome</keyword>
<protein>
    <recommendedName>
        <fullName evidence="5">Coiled-coil domain-containing protein 51</fullName>
    </recommendedName>
</protein>
<evidence type="ECO:0000313" key="3">
    <source>
        <dbReference type="EnsemblMetazoa" id="XP_038068177.1"/>
    </source>
</evidence>
<evidence type="ECO:0000313" key="4">
    <source>
        <dbReference type="Proteomes" id="UP000887568"/>
    </source>
</evidence>
<dbReference type="OrthoDB" id="6243211at2759"/>
<feature type="transmembrane region" description="Helical" evidence="2">
    <location>
        <begin position="332"/>
        <end position="353"/>
    </location>
</feature>
<dbReference type="InterPro" id="IPR037660">
    <property type="entry name" value="CCDC51"/>
</dbReference>
<keyword evidence="2" id="KW-1133">Transmembrane helix</keyword>
<dbReference type="EnsemblMetazoa" id="XM_038212249.1">
    <property type="protein sequence ID" value="XP_038068177.1"/>
    <property type="gene ID" value="LOC119737703"/>
</dbReference>
<organism evidence="3 4">
    <name type="scientific">Patiria miniata</name>
    <name type="common">Bat star</name>
    <name type="synonym">Asterina miniata</name>
    <dbReference type="NCBI Taxonomy" id="46514"/>
    <lineage>
        <taxon>Eukaryota</taxon>
        <taxon>Metazoa</taxon>
        <taxon>Echinodermata</taxon>
        <taxon>Eleutherozoa</taxon>
        <taxon>Asterozoa</taxon>
        <taxon>Asteroidea</taxon>
        <taxon>Valvatacea</taxon>
        <taxon>Valvatida</taxon>
        <taxon>Asterinidae</taxon>
        <taxon>Patiria</taxon>
    </lineage>
</organism>
<feature type="region of interest" description="Disordered" evidence="1">
    <location>
        <begin position="22"/>
        <end position="51"/>
    </location>
</feature>
<feature type="compositionally biased region" description="Low complexity" evidence="1">
    <location>
        <begin position="22"/>
        <end position="37"/>
    </location>
</feature>
<dbReference type="PANTHER" id="PTHR28624">
    <property type="entry name" value="COILED-COIL DOMAIN-CONTAINING PROTEIN 51"/>
    <property type="match status" value="1"/>
</dbReference>
<name>A0A914AWS7_PATMI</name>
<keyword evidence="2" id="KW-0812">Transmembrane</keyword>
<keyword evidence="2" id="KW-0472">Membrane</keyword>
<reference evidence="3" key="1">
    <citation type="submission" date="2022-11" db="UniProtKB">
        <authorList>
            <consortium name="EnsemblMetazoa"/>
        </authorList>
    </citation>
    <scope>IDENTIFICATION</scope>
</reference>
<dbReference type="RefSeq" id="XP_038068177.1">
    <property type="nucleotide sequence ID" value="XM_038212249.1"/>
</dbReference>
<evidence type="ECO:0000256" key="1">
    <source>
        <dbReference type="SAM" id="MobiDB-lite"/>
    </source>
</evidence>
<evidence type="ECO:0008006" key="5">
    <source>
        <dbReference type="Google" id="ProtNLM"/>
    </source>
</evidence>
<dbReference type="GeneID" id="119737703"/>
<sequence length="354" mass="39287">MARQFDFQKLTVIRALRTVSTSSSGAAGNSVSGPGRPAAGGGAAPPGEAAPTGLLSRLRSDGRVVSLLQSYEDVVGIGDVKQAQRRVTQIEQQFMEVRETVKNSAQKLHHHKAELRAIRAKLDRTARDDTKFLEYATEEHLAIQKERKMEEEHDLLEDTERNTFANLSAAVRESHEKQRSQEERTKYWGVIGSIVGTIIGLLGSTAINQKRMRELRTMVGDLQKDIGQNGQLRDLQGLVTDIRTTIDSSGAKSSPEELTVALERLSKQQQEGLDSQEKSLTRILKHQEGLLLKEIEGVRRFAAVGAGDMTTLEELVNNAEQKLEWEMKMSTLSTVVFIYGAFALTLPILYSIFK</sequence>
<proteinExistence type="predicted"/>
<evidence type="ECO:0000256" key="2">
    <source>
        <dbReference type="SAM" id="Phobius"/>
    </source>
</evidence>
<dbReference type="AlphaFoldDB" id="A0A914AWS7"/>
<accession>A0A914AWS7</accession>
<dbReference type="Proteomes" id="UP000887568">
    <property type="component" value="Unplaced"/>
</dbReference>
<feature type="transmembrane region" description="Helical" evidence="2">
    <location>
        <begin position="187"/>
        <end position="208"/>
    </location>
</feature>
<dbReference type="OMA" id="STATTWW"/>
<dbReference type="PANTHER" id="PTHR28624:SF1">
    <property type="entry name" value="MITOCHONDRIAL POTASSIUM CHANNEL"/>
    <property type="match status" value="1"/>
</dbReference>